<dbReference type="GO" id="GO:0005524">
    <property type="term" value="F:ATP binding"/>
    <property type="evidence" value="ECO:0007669"/>
    <property type="project" value="UniProtKB-KW"/>
</dbReference>
<evidence type="ECO:0000256" key="2">
    <source>
        <dbReference type="ARBA" id="ARBA00022598"/>
    </source>
</evidence>
<dbReference type="CDD" id="cd07957">
    <property type="entry name" value="Anticodon_Ia_Met"/>
    <property type="match status" value="1"/>
</dbReference>
<dbReference type="AlphaFoldDB" id="A0A6J4MBN2"/>
<dbReference type="SUPFAM" id="SSF52374">
    <property type="entry name" value="Nucleotidylyl transferase"/>
    <property type="match status" value="1"/>
</dbReference>
<feature type="domain" description="Methionyl-tRNA synthetase anticodon-binding" evidence="9">
    <location>
        <begin position="161"/>
        <end position="281"/>
    </location>
</feature>
<keyword evidence="3 7" id="KW-0547">Nucleotide-binding</keyword>
<dbReference type="InterPro" id="IPR033911">
    <property type="entry name" value="MetRS_core"/>
</dbReference>
<evidence type="ECO:0000259" key="8">
    <source>
        <dbReference type="Pfam" id="PF09334"/>
    </source>
</evidence>
<comment type="similarity">
    <text evidence="7">Belongs to the class-I aminoacyl-tRNA synthetase family.</text>
</comment>
<evidence type="ECO:0000256" key="7">
    <source>
        <dbReference type="RuleBase" id="RU363039"/>
    </source>
</evidence>
<dbReference type="PRINTS" id="PR01041">
    <property type="entry name" value="TRNASYNTHMET"/>
</dbReference>
<dbReference type="SUPFAM" id="SSF47323">
    <property type="entry name" value="Anticodon-binding domain of a subclass of class I aminoacyl-tRNA synthetases"/>
    <property type="match status" value="1"/>
</dbReference>
<dbReference type="InterPro" id="IPR023457">
    <property type="entry name" value="Met-tRNA_synth_2"/>
</dbReference>
<protein>
    <recommendedName>
        <fullName evidence="1">methionine--tRNA ligase</fullName>
        <ecNumber evidence="1">6.1.1.10</ecNumber>
    </recommendedName>
</protein>
<sequence>GDADHTVYVWIDALTSYLSAIGFPGPEYQVHWPASLHVIGKDIVRFHCVYWPAMLLSADLPLPARVWAHGFMTMGGGKISKSSGVAFDLGEVIDRHGADALRYFLLREIAWDGDGNFSLERFDERYTSELANDLGNLASRTIAMVQKYRSGQVPAAERSYLDDQTDLCVGEYLNRMDGYLLHEGLGVVFGLVAEANGFVDAAAPWKLARDPERAAELDAALRSLIRALSVAAVLLSPFMPGKMRELWSRLGAGEAAMPLLDALTALDPAGRQVQAGGVLFPRPELSGV</sequence>
<dbReference type="EC" id="6.1.1.10" evidence="1"/>
<dbReference type="EMBL" id="CADCTV010000705">
    <property type="protein sequence ID" value="CAA9355081.1"/>
    <property type="molecule type" value="Genomic_DNA"/>
</dbReference>
<dbReference type="PANTHER" id="PTHR43326">
    <property type="entry name" value="METHIONYL-TRNA SYNTHETASE"/>
    <property type="match status" value="1"/>
</dbReference>
<dbReference type="InterPro" id="IPR014729">
    <property type="entry name" value="Rossmann-like_a/b/a_fold"/>
</dbReference>
<keyword evidence="6 7" id="KW-0030">Aminoacyl-tRNA synthetase</keyword>
<dbReference type="InterPro" id="IPR015413">
    <property type="entry name" value="Methionyl/Leucyl_tRNA_Synth"/>
</dbReference>
<keyword evidence="4 7" id="KW-0067">ATP-binding</keyword>
<gene>
    <name evidence="10" type="ORF">AVDCRST_MAG89-3372</name>
</gene>
<proteinExistence type="inferred from homology"/>
<evidence type="ECO:0000256" key="5">
    <source>
        <dbReference type="ARBA" id="ARBA00022917"/>
    </source>
</evidence>
<evidence type="ECO:0000259" key="9">
    <source>
        <dbReference type="Pfam" id="PF19303"/>
    </source>
</evidence>
<evidence type="ECO:0000256" key="6">
    <source>
        <dbReference type="ARBA" id="ARBA00023146"/>
    </source>
</evidence>
<dbReference type="Gene3D" id="3.40.50.620">
    <property type="entry name" value="HUPs"/>
    <property type="match status" value="1"/>
</dbReference>
<feature type="non-terminal residue" evidence="10">
    <location>
        <position position="1"/>
    </location>
</feature>
<evidence type="ECO:0000256" key="3">
    <source>
        <dbReference type="ARBA" id="ARBA00022741"/>
    </source>
</evidence>
<dbReference type="Pfam" id="PF09334">
    <property type="entry name" value="tRNA-synt_1g"/>
    <property type="match status" value="1"/>
</dbReference>
<keyword evidence="5 7" id="KW-0648">Protein biosynthesis</keyword>
<dbReference type="PANTHER" id="PTHR43326:SF1">
    <property type="entry name" value="METHIONINE--TRNA LIGASE, MITOCHONDRIAL"/>
    <property type="match status" value="1"/>
</dbReference>
<dbReference type="InterPro" id="IPR009080">
    <property type="entry name" value="tRNAsynth_Ia_anticodon-bd"/>
</dbReference>
<evidence type="ECO:0000313" key="10">
    <source>
        <dbReference type="EMBL" id="CAA9355081.1"/>
    </source>
</evidence>
<evidence type="ECO:0000256" key="4">
    <source>
        <dbReference type="ARBA" id="ARBA00022840"/>
    </source>
</evidence>
<name>A0A6J4MBN2_9BACT</name>
<dbReference type="GO" id="GO:0006431">
    <property type="term" value="P:methionyl-tRNA aminoacylation"/>
    <property type="evidence" value="ECO:0007669"/>
    <property type="project" value="InterPro"/>
</dbReference>
<dbReference type="Pfam" id="PF19303">
    <property type="entry name" value="Anticodon_3"/>
    <property type="match status" value="1"/>
</dbReference>
<feature type="domain" description="Methionyl/Leucyl tRNA synthetase" evidence="8">
    <location>
        <begin position="2"/>
        <end position="141"/>
    </location>
</feature>
<keyword evidence="2 7" id="KW-0436">Ligase</keyword>
<reference evidence="10" key="1">
    <citation type="submission" date="2020-02" db="EMBL/GenBank/DDBJ databases">
        <authorList>
            <person name="Meier V. D."/>
        </authorList>
    </citation>
    <scope>NUCLEOTIDE SEQUENCE</scope>
    <source>
        <strain evidence="10">AVDCRST_MAG89</strain>
    </source>
</reference>
<dbReference type="GO" id="GO:0004825">
    <property type="term" value="F:methionine-tRNA ligase activity"/>
    <property type="evidence" value="ECO:0007669"/>
    <property type="project" value="UniProtKB-EC"/>
</dbReference>
<accession>A0A6J4MBN2</accession>
<organism evidence="10">
    <name type="scientific">uncultured Gemmatimonadota bacterium</name>
    <dbReference type="NCBI Taxonomy" id="203437"/>
    <lineage>
        <taxon>Bacteria</taxon>
        <taxon>Pseudomonadati</taxon>
        <taxon>Gemmatimonadota</taxon>
        <taxon>environmental samples</taxon>
    </lineage>
</organism>
<dbReference type="InterPro" id="IPR041872">
    <property type="entry name" value="Anticodon_Met"/>
</dbReference>
<dbReference type="Gene3D" id="1.10.730.10">
    <property type="entry name" value="Isoleucyl-tRNA Synthetase, Domain 1"/>
    <property type="match status" value="1"/>
</dbReference>
<evidence type="ECO:0000256" key="1">
    <source>
        <dbReference type="ARBA" id="ARBA00012838"/>
    </source>
</evidence>